<dbReference type="PANTHER" id="PTHR10491:SF4">
    <property type="entry name" value="METHIONINE ADENOSYLTRANSFERASE 2 SUBUNIT BETA"/>
    <property type="match status" value="1"/>
</dbReference>
<dbReference type="SUPFAM" id="SSF51735">
    <property type="entry name" value="NAD(P)-binding Rossmann-fold domains"/>
    <property type="match status" value="1"/>
</dbReference>
<dbReference type="InterPro" id="IPR036291">
    <property type="entry name" value="NAD(P)-bd_dom_sf"/>
</dbReference>
<dbReference type="Proteomes" id="UP000198855">
    <property type="component" value="Unassembled WGS sequence"/>
</dbReference>
<organism evidence="4 5">
    <name type="scientific">Paenibacillus catalpae</name>
    <dbReference type="NCBI Taxonomy" id="1045775"/>
    <lineage>
        <taxon>Bacteria</taxon>
        <taxon>Bacillati</taxon>
        <taxon>Bacillota</taxon>
        <taxon>Bacilli</taxon>
        <taxon>Bacillales</taxon>
        <taxon>Paenibacillaceae</taxon>
        <taxon>Paenibacillus</taxon>
    </lineage>
</organism>
<dbReference type="RefSeq" id="WP_091185764.1">
    <property type="nucleotide sequence ID" value="NZ_FOMT01000002.1"/>
</dbReference>
<keyword evidence="5" id="KW-1185">Reference proteome</keyword>
<name>A0A1I1YV39_9BACL</name>
<dbReference type="FunFam" id="3.40.50.720:FF:000159">
    <property type="entry name" value="dTDP-4-dehydrorhamnose reductase"/>
    <property type="match status" value="1"/>
</dbReference>
<gene>
    <name evidence="4" type="ORF">SAMN05216378_2765</name>
</gene>
<comment type="pathway">
    <text evidence="2">Carbohydrate biosynthesis; dTDP-L-rhamnose biosynthesis.</text>
</comment>
<dbReference type="OrthoDB" id="9803892at2"/>
<dbReference type="PANTHER" id="PTHR10491">
    <property type="entry name" value="DTDP-4-DEHYDRORHAMNOSE REDUCTASE"/>
    <property type="match status" value="1"/>
</dbReference>
<dbReference type="EMBL" id="FOMT01000002">
    <property type="protein sequence ID" value="SFE21900.1"/>
    <property type="molecule type" value="Genomic_DNA"/>
</dbReference>
<dbReference type="AlphaFoldDB" id="A0A1I1YV39"/>
<dbReference type="UniPathway" id="UPA00124"/>
<keyword evidence="2" id="KW-0521">NADP</keyword>
<protein>
    <recommendedName>
        <fullName evidence="2">dTDP-4-dehydrorhamnose reductase</fullName>
        <ecNumber evidence="2">1.1.1.133</ecNumber>
    </recommendedName>
</protein>
<evidence type="ECO:0000313" key="4">
    <source>
        <dbReference type="EMBL" id="SFE21900.1"/>
    </source>
</evidence>
<dbReference type="STRING" id="1045775.SAMN05216378_2765"/>
<reference evidence="5" key="1">
    <citation type="submission" date="2016-10" db="EMBL/GenBank/DDBJ databases">
        <authorList>
            <person name="Varghese N."/>
            <person name="Submissions S."/>
        </authorList>
    </citation>
    <scope>NUCLEOTIDE SEQUENCE [LARGE SCALE GENOMIC DNA]</scope>
    <source>
        <strain evidence="5">CGMCC 1.10784</strain>
    </source>
</reference>
<dbReference type="Pfam" id="PF04321">
    <property type="entry name" value="RmlD_sub_bind"/>
    <property type="match status" value="1"/>
</dbReference>
<dbReference type="InterPro" id="IPR005913">
    <property type="entry name" value="dTDP_dehydrorham_reduct"/>
</dbReference>
<comment type="similarity">
    <text evidence="1 2">Belongs to the dTDP-4-dehydrorhamnose reductase family.</text>
</comment>
<feature type="domain" description="RmlD-like substrate binding" evidence="3">
    <location>
        <begin position="1"/>
        <end position="278"/>
    </location>
</feature>
<dbReference type="InterPro" id="IPR029903">
    <property type="entry name" value="RmlD-like-bd"/>
</dbReference>
<evidence type="ECO:0000256" key="1">
    <source>
        <dbReference type="ARBA" id="ARBA00010944"/>
    </source>
</evidence>
<proteinExistence type="inferred from homology"/>
<dbReference type="GO" id="GO:0005829">
    <property type="term" value="C:cytosol"/>
    <property type="evidence" value="ECO:0007669"/>
    <property type="project" value="TreeGrafter"/>
</dbReference>
<comment type="function">
    <text evidence="2">Catalyzes the reduction of dTDP-6-deoxy-L-lyxo-4-hexulose to yield dTDP-L-rhamnose.</text>
</comment>
<evidence type="ECO:0000313" key="5">
    <source>
        <dbReference type="Proteomes" id="UP000198855"/>
    </source>
</evidence>
<dbReference type="EC" id="1.1.1.133" evidence="2"/>
<accession>A0A1I1YV39</accession>
<dbReference type="CDD" id="cd05254">
    <property type="entry name" value="dTDP_HR_like_SDR_e"/>
    <property type="match status" value="1"/>
</dbReference>
<sequence>MKILVTGAYGQLGHDVVKLFSVSHEVLGLGRKQLDITNETQCVEVIEAFKPDVVIHCAAFTDVDLAESEEELAFKMNDFGTQNVARASANIGAKLCYISTDYVFDGKASNPYVEYAPTNPQSVYGKSKRAGELAAQMFSARYFIVRTSWVYGQNGENFVKTMLKLAQERDRLEVVSDQFGSPTYTKDLVHFLVQLISSEKYGIYHASNTGICSWYDFALAIMEESGYKVEIKPCSTDDFPRPAPRPKYSAIAHTAIHSNGFEDFRPWRKALEEFLKSFGVYGK</sequence>
<dbReference type="NCBIfam" id="TIGR01214">
    <property type="entry name" value="rmlD"/>
    <property type="match status" value="1"/>
</dbReference>
<evidence type="ECO:0000259" key="3">
    <source>
        <dbReference type="Pfam" id="PF04321"/>
    </source>
</evidence>
<dbReference type="Gene3D" id="3.90.25.10">
    <property type="entry name" value="UDP-galactose 4-epimerase, domain 1"/>
    <property type="match status" value="1"/>
</dbReference>
<dbReference type="Gene3D" id="3.40.50.720">
    <property type="entry name" value="NAD(P)-binding Rossmann-like Domain"/>
    <property type="match status" value="1"/>
</dbReference>
<dbReference type="GO" id="GO:0008831">
    <property type="term" value="F:dTDP-4-dehydrorhamnose reductase activity"/>
    <property type="evidence" value="ECO:0007669"/>
    <property type="project" value="UniProtKB-EC"/>
</dbReference>
<dbReference type="GO" id="GO:0019305">
    <property type="term" value="P:dTDP-rhamnose biosynthetic process"/>
    <property type="evidence" value="ECO:0007669"/>
    <property type="project" value="UniProtKB-UniPathway"/>
</dbReference>
<keyword evidence="2" id="KW-0560">Oxidoreductase</keyword>
<evidence type="ECO:0000256" key="2">
    <source>
        <dbReference type="RuleBase" id="RU364082"/>
    </source>
</evidence>